<accession>A0A9W8Q3S6</accession>
<evidence type="ECO:0000313" key="2">
    <source>
        <dbReference type="Proteomes" id="UP001144673"/>
    </source>
</evidence>
<keyword evidence="2" id="KW-1185">Reference proteome</keyword>
<dbReference type="KEGG" id="amus:LMH87_004698"/>
<dbReference type="GeneID" id="80891857"/>
<organism evidence="1 2">
    <name type="scientific">Akanthomyces muscarius</name>
    <name type="common">Entomopathogenic fungus</name>
    <name type="synonym">Lecanicillium muscarium</name>
    <dbReference type="NCBI Taxonomy" id="2231603"/>
    <lineage>
        <taxon>Eukaryota</taxon>
        <taxon>Fungi</taxon>
        <taxon>Dikarya</taxon>
        <taxon>Ascomycota</taxon>
        <taxon>Pezizomycotina</taxon>
        <taxon>Sordariomycetes</taxon>
        <taxon>Hypocreomycetidae</taxon>
        <taxon>Hypocreales</taxon>
        <taxon>Cordycipitaceae</taxon>
        <taxon>Akanthomyces</taxon>
    </lineage>
</organism>
<sequence>MSLAHEQNLDAAAIAKAVLSIPLAGGDGDGGRNATYEGQCGEDDYLVFRVGFPDPPRSVRLRVERPRHQDAAATILARVDAERRTCESLRLQHRLGKIRRGELPELVEQDVLDQLALLPLVLGDDADSRHFALEHADLAADSIILRSSSSSSSSDRYIIEAIIDWGPAEMVPLCQAARFPSLLRSWGDDDDDDDVPRETALEDRALYVASYASDDSTVATRAMRRAQAGSDVDSRTLYWEFVKSESMLLTAMTRSDVGWTLQFSRHRHGEEEGWRDTACAEVGEVESASFDLCSIYSDTVTDHNDAE</sequence>
<evidence type="ECO:0000313" key="1">
    <source>
        <dbReference type="EMBL" id="KAJ4145866.1"/>
    </source>
</evidence>
<proteinExistence type="predicted"/>
<dbReference type="RefSeq" id="XP_056049536.1">
    <property type="nucleotide sequence ID" value="XM_056195959.1"/>
</dbReference>
<gene>
    <name evidence="1" type="ORF">LMH87_004698</name>
</gene>
<comment type="caution">
    <text evidence="1">The sequence shown here is derived from an EMBL/GenBank/DDBJ whole genome shotgun (WGS) entry which is preliminary data.</text>
</comment>
<dbReference type="Proteomes" id="UP001144673">
    <property type="component" value="Chromosome 2"/>
</dbReference>
<reference evidence="1" key="1">
    <citation type="journal article" date="2023" name="Access Microbiol">
        <title>De-novo genome assembly for Akanthomyces muscarius, a biocontrol agent of insect agricultural pests.</title>
        <authorList>
            <person name="Erdos Z."/>
            <person name="Studholme D.J."/>
            <person name="Raymond B."/>
            <person name="Sharma M."/>
        </authorList>
    </citation>
    <scope>NUCLEOTIDE SEQUENCE</scope>
    <source>
        <strain evidence="1">Ve6</strain>
    </source>
</reference>
<dbReference type="AlphaFoldDB" id="A0A9W8Q3S6"/>
<dbReference type="EMBL" id="JAJHUN010000011">
    <property type="protein sequence ID" value="KAJ4145866.1"/>
    <property type="molecule type" value="Genomic_DNA"/>
</dbReference>
<name>A0A9W8Q3S6_AKAMU</name>
<evidence type="ECO:0008006" key="3">
    <source>
        <dbReference type="Google" id="ProtNLM"/>
    </source>
</evidence>
<protein>
    <recommendedName>
        <fullName evidence="3">Aminoglycoside phosphotransferase domain-containing protein</fullName>
    </recommendedName>
</protein>